<proteinExistence type="predicted"/>
<dbReference type="EMBL" id="QRBI01000106">
    <property type="protein sequence ID" value="RMC13278.1"/>
    <property type="molecule type" value="Genomic_DNA"/>
</dbReference>
<evidence type="ECO:0000313" key="1">
    <source>
        <dbReference type="EMBL" id="RMC13278.1"/>
    </source>
</evidence>
<protein>
    <submittedName>
        <fullName evidence="1">Uncharacterized protein</fullName>
    </submittedName>
</protein>
<dbReference type="Proteomes" id="UP000269221">
    <property type="component" value="Unassembled WGS sequence"/>
</dbReference>
<dbReference type="AlphaFoldDB" id="A0A3M0KJ53"/>
<organism evidence="1 2">
    <name type="scientific">Hirundo rustica rustica</name>
    <dbReference type="NCBI Taxonomy" id="333673"/>
    <lineage>
        <taxon>Eukaryota</taxon>
        <taxon>Metazoa</taxon>
        <taxon>Chordata</taxon>
        <taxon>Craniata</taxon>
        <taxon>Vertebrata</taxon>
        <taxon>Euteleostomi</taxon>
        <taxon>Archelosauria</taxon>
        <taxon>Archosauria</taxon>
        <taxon>Dinosauria</taxon>
        <taxon>Saurischia</taxon>
        <taxon>Theropoda</taxon>
        <taxon>Coelurosauria</taxon>
        <taxon>Aves</taxon>
        <taxon>Neognathae</taxon>
        <taxon>Neoaves</taxon>
        <taxon>Telluraves</taxon>
        <taxon>Australaves</taxon>
        <taxon>Passeriformes</taxon>
        <taxon>Sylvioidea</taxon>
        <taxon>Hirundinidae</taxon>
        <taxon>Hirundo</taxon>
    </lineage>
</organism>
<comment type="caution">
    <text evidence="1">The sequence shown here is derived from an EMBL/GenBank/DDBJ whole genome shotgun (WGS) entry which is preliminary data.</text>
</comment>
<sequence>MAMSKCALAKKNISLFSAEDHSVAEYSEFLLDRLAPALWPLKFPPFHNKWKNITWSNQVELALHMCMYKVFSSEFVYKALKFRSFVAFVKSTNLGVRGSLVAFIWRMEELSTDLQQTCTNLGDINWTEILNRMVLKTLPDEKKSPLSKLVQVRRPELDTAVEVWPHQCRLQGDGHCPGPADHTAGDPGQVAIGSLDHLGTHWLMFIAIDRHPKVLFLWADFQTLFPQPLALHGVVVVEWQDLALGLVKCHIIEFGLLIQPLQILLQSLPTLQQINTLTP</sequence>
<evidence type="ECO:0000313" key="2">
    <source>
        <dbReference type="Proteomes" id="UP000269221"/>
    </source>
</evidence>
<reference evidence="1 2" key="1">
    <citation type="submission" date="2018-07" db="EMBL/GenBank/DDBJ databases">
        <title>A high quality draft genome assembly of the barn swallow (H. rustica rustica).</title>
        <authorList>
            <person name="Formenti G."/>
            <person name="Chiara M."/>
            <person name="Poveda L."/>
            <person name="Francoijs K.-J."/>
            <person name="Bonisoli-Alquati A."/>
            <person name="Canova L."/>
            <person name="Gianfranceschi L."/>
            <person name="Horner D.S."/>
            <person name="Saino N."/>
        </authorList>
    </citation>
    <scope>NUCLEOTIDE SEQUENCE [LARGE SCALE GENOMIC DNA]</scope>
    <source>
        <strain evidence="1">Chelidonia</strain>
        <tissue evidence="1">Blood</tissue>
    </source>
</reference>
<accession>A0A3M0KJ53</accession>
<keyword evidence="2" id="KW-1185">Reference proteome</keyword>
<name>A0A3M0KJ53_HIRRU</name>
<gene>
    <name evidence="1" type="ORF">DUI87_10813</name>
</gene>